<organism evidence="1 2">
    <name type="scientific">Stakelama saccharophila</name>
    <dbReference type="NCBI Taxonomy" id="3075605"/>
    <lineage>
        <taxon>Bacteria</taxon>
        <taxon>Pseudomonadati</taxon>
        <taxon>Pseudomonadota</taxon>
        <taxon>Alphaproteobacteria</taxon>
        <taxon>Sphingomonadales</taxon>
        <taxon>Sphingomonadaceae</taxon>
        <taxon>Stakelama</taxon>
    </lineage>
</organism>
<dbReference type="Gene3D" id="3.30.70.100">
    <property type="match status" value="1"/>
</dbReference>
<gene>
    <name evidence="1" type="ORF">RPR59_07825</name>
</gene>
<dbReference type="RefSeq" id="WP_313912787.1">
    <property type="nucleotide sequence ID" value="NZ_CP135076.1"/>
</dbReference>
<dbReference type="SUPFAM" id="SSF54909">
    <property type="entry name" value="Dimeric alpha+beta barrel"/>
    <property type="match status" value="1"/>
</dbReference>
<proteinExistence type="predicted"/>
<dbReference type="InterPro" id="IPR008000">
    <property type="entry name" value="Rham/fucose_mutarotase"/>
</dbReference>
<evidence type="ECO:0000313" key="1">
    <source>
        <dbReference type="EMBL" id="WNO52390.1"/>
    </source>
</evidence>
<keyword evidence="2" id="KW-1185">Reference proteome</keyword>
<reference evidence="1 2" key="1">
    <citation type="submission" date="2023-09" db="EMBL/GenBank/DDBJ databases">
        <authorList>
            <person name="Rey-Velasco X."/>
        </authorList>
    </citation>
    <scope>NUCLEOTIDE SEQUENCE [LARGE SCALE GENOMIC DNA]</scope>
    <source>
        <strain evidence="1 2">W311</strain>
    </source>
</reference>
<dbReference type="InterPro" id="IPR052996">
    <property type="entry name" value="Carb_Metab_Mutarotase"/>
</dbReference>
<dbReference type="Proteomes" id="UP001302249">
    <property type="component" value="Chromosome"/>
</dbReference>
<sequence length="121" mass="13514">MTERVCLALDLVDDTDLIAEYERFHAVGNSDPAVIQSIRDAGIANMEIYRAGDRLFMIMDVTEDYDAAAKAKADAANPAVMRWVEKMARFQKPVPAAGPDGSWIEMDRIFRLADHRGLDGR</sequence>
<dbReference type="PANTHER" id="PTHR43239:SF1">
    <property type="entry name" value="UPF0734 PROTEIN DDB_G0273871_DDB_G0273177"/>
    <property type="match status" value="1"/>
</dbReference>
<dbReference type="EMBL" id="CP135076">
    <property type="protein sequence ID" value="WNO52390.1"/>
    <property type="molecule type" value="Genomic_DNA"/>
</dbReference>
<accession>A0ABZ0B5V6</accession>
<dbReference type="Pfam" id="PF05336">
    <property type="entry name" value="rhaM"/>
    <property type="match status" value="1"/>
</dbReference>
<name>A0ABZ0B5V6_9SPHN</name>
<protein>
    <submittedName>
        <fullName evidence="1">L-rhamnose mutarotase</fullName>
    </submittedName>
</protein>
<dbReference type="InterPro" id="IPR011008">
    <property type="entry name" value="Dimeric_a/b-barrel"/>
</dbReference>
<dbReference type="PANTHER" id="PTHR43239">
    <property type="entry name" value="UPF0734 PROTEIN DDB_G0273871/DDB_G0273177"/>
    <property type="match status" value="1"/>
</dbReference>
<evidence type="ECO:0000313" key="2">
    <source>
        <dbReference type="Proteomes" id="UP001302249"/>
    </source>
</evidence>